<dbReference type="EMBL" id="FN595754">
    <property type="protein sequence ID" value="CCB51323.1"/>
    <property type="molecule type" value="Genomic_DNA"/>
</dbReference>
<keyword evidence="2" id="KW-1185">Reference proteome</keyword>
<proteinExistence type="predicted"/>
<gene>
    <name evidence="1" type="ordered locus">VIT_01s0010g03970</name>
</gene>
<accession>F6HGD0</accession>
<dbReference type="PaxDb" id="29760-VIT_01s0010g03970.t01"/>
<protein>
    <submittedName>
        <fullName evidence="1">Uncharacterized protein</fullName>
    </submittedName>
</protein>
<name>F6HGD0_VITVI</name>
<sequence>MFSYFSPKIQLKKIPQVVQTHSSS</sequence>
<dbReference type="Proteomes" id="UP000009183">
    <property type="component" value="Chromosome 1"/>
</dbReference>
<dbReference type="HOGENOM" id="CLU_3421734_0_0_1"/>
<dbReference type="AlphaFoldDB" id="F6HGD0"/>
<reference evidence="2" key="1">
    <citation type="journal article" date="2007" name="Nature">
        <title>The grapevine genome sequence suggests ancestral hexaploidization in major angiosperm phyla.</title>
        <authorList>
            <consortium name="The French-Italian Public Consortium for Grapevine Genome Characterization."/>
            <person name="Jaillon O."/>
            <person name="Aury J.-M."/>
            <person name="Noel B."/>
            <person name="Policriti A."/>
            <person name="Clepet C."/>
            <person name="Casagrande A."/>
            <person name="Choisne N."/>
            <person name="Aubourg S."/>
            <person name="Vitulo N."/>
            <person name="Jubin C."/>
            <person name="Vezzi A."/>
            <person name="Legeai F."/>
            <person name="Hugueney P."/>
            <person name="Dasilva C."/>
            <person name="Horner D."/>
            <person name="Mica E."/>
            <person name="Jublot D."/>
            <person name="Poulain J."/>
            <person name="Bruyere C."/>
            <person name="Billault A."/>
            <person name="Segurens B."/>
            <person name="Gouyvenoux M."/>
            <person name="Ugarte E."/>
            <person name="Cattonaro F."/>
            <person name="Anthouard V."/>
            <person name="Vico V."/>
            <person name="Del Fabbro C."/>
            <person name="Alaux M."/>
            <person name="Di Gaspero G."/>
            <person name="Dumas V."/>
            <person name="Felice N."/>
            <person name="Paillard S."/>
            <person name="Juman I."/>
            <person name="Moroldo M."/>
            <person name="Scalabrin S."/>
            <person name="Canaguier A."/>
            <person name="Le Clainche I."/>
            <person name="Malacrida G."/>
            <person name="Durand E."/>
            <person name="Pesole G."/>
            <person name="Laucou V."/>
            <person name="Chatelet P."/>
            <person name="Merdinoglu D."/>
            <person name="Delledonne M."/>
            <person name="Pezzotti M."/>
            <person name="Lecharny A."/>
            <person name="Scarpelli C."/>
            <person name="Artiguenave F."/>
            <person name="Pe M.E."/>
            <person name="Valle G."/>
            <person name="Morgante M."/>
            <person name="Caboche M."/>
            <person name="Adam-Blondon A.-F."/>
            <person name="Weissenbach J."/>
            <person name="Quetier F."/>
            <person name="Wincker P."/>
        </authorList>
    </citation>
    <scope>NUCLEOTIDE SEQUENCE [LARGE SCALE GENOMIC DNA]</scope>
    <source>
        <strain evidence="2">cv. Pinot noir / PN40024</strain>
    </source>
</reference>
<evidence type="ECO:0000313" key="2">
    <source>
        <dbReference type="Proteomes" id="UP000009183"/>
    </source>
</evidence>
<organism evidence="1 2">
    <name type="scientific">Vitis vinifera</name>
    <name type="common">Grape</name>
    <dbReference type="NCBI Taxonomy" id="29760"/>
    <lineage>
        <taxon>Eukaryota</taxon>
        <taxon>Viridiplantae</taxon>
        <taxon>Streptophyta</taxon>
        <taxon>Embryophyta</taxon>
        <taxon>Tracheophyta</taxon>
        <taxon>Spermatophyta</taxon>
        <taxon>Magnoliopsida</taxon>
        <taxon>eudicotyledons</taxon>
        <taxon>Gunneridae</taxon>
        <taxon>Pentapetalae</taxon>
        <taxon>rosids</taxon>
        <taxon>Vitales</taxon>
        <taxon>Vitaceae</taxon>
        <taxon>Viteae</taxon>
        <taxon>Vitis</taxon>
    </lineage>
</organism>
<evidence type="ECO:0000313" key="1">
    <source>
        <dbReference type="EMBL" id="CCB51323.1"/>
    </source>
</evidence>
<dbReference type="InParanoid" id="F6HGD0"/>